<reference evidence="1 2" key="1">
    <citation type="submission" date="2019-02" db="EMBL/GenBank/DDBJ databases">
        <title>Deep-cultivation of Planctomycetes and their phenomic and genomic characterization uncovers novel biology.</title>
        <authorList>
            <person name="Wiegand S."/>
            <person name="Jogler M."/>
            <person name="Boedeker C."/>
            <person name="Pinto D."/>
            <person name="Vollmers J."/>
            <person name="Rivas-Marin E."/>
            <person name="Kohn T."/>
            <person name="Peeters S.H."/>
            <person name="Heuer A."/>
            <person name="Rast P."/>
            <person name="Oberbeckmann S."/>
            <person name="Bunk B."/>
            <person name="Jeske O."/>
            <person name="Meyerdierks A."/>
            <person name="Storesund J.E."/>
            <person name="Kallscheuer N."/>
            <person name="Luecker S."/>
            <person name="Lage O.M."/>
            <person name="Pohl T."/>
            <person name="Merkel B.J."/>
            <person name="Hornburger P."/>
            <person name="Mueller R.-W."/>
            <person name="Bruemmer F."/>
            <person name="Labrenz M."/>
            <person name="Spormann A.M."/>
            <person name="Op den Camp H."/>
            <person name="Overmann J."/>
            <person name="Amann R."/>
            <person name="Jetten M.S.M."/>
            <person name="Mascher T."/>
            <person name="Medema M.H."/>
            <person name="Devos D.P."/>
            <person name="Kaster A.-K."/>
            <person name="Ovreas L."/>
            <person name="Rohde M."/>
            <person name="Galperin M.Y."/>
            <person name="Jogler C."/>
        </authorList>
    </citation>
    <scope>NUCLEOTIDE SEQUENCE [LARGE SCALE GENOMIC DNA]</scope>
    <source>
        <strain evidence="1 2">FF011L</strain>
    </source>
</reference>
<dbReference type="KEGG" id="rml:FF011L_12110"/>
<dbReference type="Proteomes" id="UP000320672">
    <property type="component" value="Chromosome"/>
</dbReference>
<organism evidence="1 2">
    <name type="scientific">Roseimaritima multifibrata</name>
    <dbReference type="NCBI Taxonomy" id="1930274"/>
    <lineage>
        <taxon>Bacteria</taxon>
        <taxon>Pseudomonadati</taxon>
        <taxon>Planctomycetota</taxon>
        <taxon>Planctomycetia</taxon>
        <taxon>Pirellulales</taxon>
        <taxon>Pirellulaceae</taxon>
        <taxon>Roseimaritima</taxon>
    </lineage>
</organism>
<evidence type="ECO:0000313" key="1">
    <source>
        <dbReference type="EMBL" id="QDS92468.1"/>
    </source>
</evidence>
<dbReference type="RefSeq" id="WP_145350718.1">
    <property type="nucleotide sequence ID" value="NZ_CP036262.1"/>
</dbReference>
<evidence type="ECO:0000313" key="2">
    <source>
        <dbReference type="Proteomes" id="UP000320672"/>
    </source>
</evidence>
<gene>
    <name evidence="1" type="ORF">FF011L_12110</name>
</gene>
<dbReference type="EMBL" id="CP036262">
    <property type="protein sequence ID" value="QDS92468.1"/>
    <property type="molecule type" value="Genomic_DNA"/>
</dbReference>
<dbReference type="AlphaFoldDB" id="A0A517MC48"/>
<keyword evidence="2" id="KW-1185">Reference proteome</keyword>
<proteinExistence type="predicted"/>
<protein>
    <submittedName>
        <fullName evidence="1">Uncharacterized protein</fullName>
    </submittedName>
</protein>
<accession>A0A517MC48</accession>
<sequence>MCKTAFSELIRLYDDFDDQLRFYYEQHFSVESHYECALRDCQWPDCELEAADGICPKDIPIPQSHQKITRDHALNVAATSLCRELGIARLPADKKAQPGRNFRKLLVASGQLPLGSARREGFEQELKDDISLAVRNAIYELRDWIDQQKNELQHDLTRPHRLHVDDLDSFSLVKDVSSRAANGMLRNGVLDWPEDRIRTAFEEILDIPFTSRHSPAELNDLITANVILDGLRVPTAFMLKGPGVKVSTLEIKHCGSQGNQLLKLFDSPAEIFSIQFVGKISESVVRDAEQKAQNLRRLGKQASLLVIDGQDTARILIAYGKTG</sequence>
<dbReference type="OrthoDB" id="1495486at2"/>
<name>A0A517MC48_9BACT</name>